<protein>
    <submittedName>
        <fullName evidence="2">Uncharacterized protein</fullName>
    </submittedName>
</protein>
<evidence type="ECO:0000313" key="3">
    <source>
        <dbReference type="Proteomes" id="UP000031057"/>
    </source>
</evidence>
<name>A0A0B1ZR17_9SPHN</name>
<dbReference type="Proteomes" id="UP000031057">
    <property type="component" value="Unassembled WGS sequence"/>
</dbReference>
<accession>A0A0B1ZR17</accession>
<dbReference type="RefSeq" id="WP_039278388.1">
    <property type="nucleotide sequence ID" value="NZ_JTDI01000001.1"/>
</dbReference>
<dbReference type="EMBL" id="JTDI01000001">
    <property type="protein sequence ID" value="KHK93041.1"/>
    <property type="molecule type" value="Genomic_DNA"/>
</dbReference>
<evidence type="ECO:0000313" key="2">
    <source>
        <dbReference type="EMBL" id="KHK93041.1"/>
    </source>
</evidence>
<organism evidence="2 3">
    <name type="scientific">Novosphingobium malaysiense</name>
    <dbReference type="NCBI Taxonomy" id="1348853"/>
    <lineage>
        <taxon>Bacteria</taxon>
        <taxon>Pseudomonadati</taxon>
        <taxon>Pseudomonadota</taxon>
        <taxon>Alphaproteobacteria</taxon>
        <taxon>Sphingomonadales</taxon>
        <taxon>Sphingomonadaceae</taxon>
        <taxon>Novosphingobium</taxon>
    </lineage>
</organism>
<proteinExistence type="predicted"/>
<evidence type="ECO:0000256" key="1">
    <source>
        <dbReference type="SAM" id="Phobius"/>
    </source>
</evidence>
<feature type="transmembrane region" description="Helical" evidence="1">
    <location>
        <begin position="53"/>
        <end position="76"/>
    </location>
</feature>
<keyword evidence="1" id="KW-0472">Membrane</keyword>
<comment type="caution">
    <text evidence="2">The sequence shown here is derived from an EMBL/GenBank/DDBJ whole genome shotgun (WGS) entry which is preliminary data.</text>
</comment>
<sequence length="78" mass="8856">MKWAFWTFMALYAGALFLFLVGTFGWFGEDRDPLSGVFLMPLGLPWNLLADRLGMPGLAAGLLAPMINAVIFFWLWKR</sequence>
<gene>
    <name evidence="2" type="ORF">LK12_01305</name>
</gene>
<keyword evidence="1" id="KW-1133">Transmembrane helix</keyword>
<dbReference type="AlphaFoldDB" id="A0A0B1ZR17"/>
<keyword evidence="1" id="KW-0812">Transmembrane</keyword>
<reference evidence="2 3" key="1">
    <citation type="submission" date="2014-10" db="EMBL/GenBank/DDBJ databases">
        <title>Genome sequence of Novosphingobium malaysiense MUSC 273(T).</title>
        <authorList>
            <person name="Lee L.-H."/>
        </authorList>
    </citation>
    <scope>NUCLEOTIDE SEQUENCE [LARGE SCALE GENOMIC DNA]</scope>
    <source>
        <strain evidence="2 3">MUSC 273</strain>
    </source>
</reference>
<dbReference type="OrthoDB" id="7510603at2"/>
<keyword evidence="3" id="KW-1185">Reference proteome</keyword>